<sequence length="138" mass="15952">MAMKVVSHNTCSFSTLNPNAPMFVPSAYRVVEDFSDQWWSLVESSPWFRDYWLAERFTDPQSLDPLDEIDDLFSESDFFAGDVDAVKDEGEEIRKELISLGVLKWRKPRVATERKMCGRKAPKIVNVKVSPRPIQQPR</sequence>
<gene>
    <name evidence="1" type="ORF">POM88_040634</name>
</gene>
<reference evidence="1" key="1">
    <citation type="submission" date="2023-02" db="EMBL/GenBank/DDBJ databases">
        <title>Genome of toxic invasive species Heracleum sosnowskyi carries increased number of genes despite the absence of recent whole-genome duplications.</title>
        <authorList>
            <person name="Schelkunov M."/>
            <person name="Shtratnikova V."/>
            <person name="Makarenko M."/>
            <person name="Klepikova A."/>
            <person name="Omelchenko D."/>
            <person name="Novikova G."/>
            <person name="Obukhova E."/>
            <person name="Bogdanov V."/>
            <person name="Penin A."/>
            <person name="Logacheva M."/>
        </authorList>
    </citation>
    <scope>NUCLEOTIDE SEQUENCE</scope>
    <source>
        <strain evidence="1">Hsosn_3</strain>
        <tissue evidence="1">Leaf</tissue>
    </source>
</reference>
<dbReference type="AlphaFoldDB" id="A0AAD8MAJ5"/>
<protein>
    <submittedName>
        <fullName evidence="1">PAM2 domain-containing protein</fullName>
    </submittedName>
</protein>
<dbReference type="EMBL" id="JAUIZM010000009">
    <property type="protein sequence ID" value="KAK1365073.1"/>
    <property type="molecule type" value="Genomic_DNA"/>
</dbReference>
<organism evidence="1 2">
    <name type="scientific">Heracleum sosnowskyi</name>
    <dbReference type="NCBI Taxonomy" id="360622"/>
    <lineage>
        <taxon>Eukaryota</taxon>
        <taxon>Viridiplantae</taxon>
        <taxon>Streptophyta</taxon>
        <taxon>Embryophyta</taxon>
        <taxon>Tracheophyta</taxon>
        <taxon>Spermatophyta</taxon>
        <taxon>Magnoliopsida</taxon>
        <taxon>eudicotyledons</taxon>
        <taxon>Gunneridae</taxon>
        <taxon>Pentapetalae</taxon>
        <taxon>asterids</taxon>
        <taxon>campanulids</taxon>
        <taxon>Apiales</taxon>
        <taxon>Apiaceae</taxon>
        <taxon>Apioideae</taxon>
        <taxon>apioid superclade</taxon>
        <taxon>Tordylieae</taxon>
        <taxon>Tordyliinae</taxon>
        <taxon>Heracleum</taxon>
    </lineage>
</organism>
<dbReference type="InterPro" id="IPR009818">
    <property type="entry name" value="PAM2_motif"/>
</dbReference>
<keyword evidence="2" id="KW-1185">Reference proteome</keyword>
<evidence type="ECO:0000313" key="2">
    <source>
        <dbReference type="Proteomes" id="UP001237642"/>
    </source>
</evidence>
<accession>A0AAD8MAJ5</accession>
<dbReference type="Pfam" id="PF07145">
    <property type="entry name" value="PAM2"/>
    <property type="match status" value="1"/>
</dbReference>
<evidence type="ECO:0000313" key="1">
    <source>
        <dbReference type="EMBL" id="KAK1365073.1"/>
    </source>
</evidence>
<comment type="caution">
    <text evidence="1">The sequence shown here is derived from an EMBL/GenBank/DDBJ whole genome shotgun (WGS) entry which is preliminary data.</text>
</comment>
<reference evidence="1" key="2">
    <citation type="submission" date="2023-05" db="EMBL/GenBank/DDBJ databases">
        <authorList>
            <person name="Schelkunov M.I."/>
        </authorList>
    </citation>
    <scope>NUCLEOTIDE SEQUENCE</scope>
    <source>
        <strain evidence="1">Hsosn_3</strain>
        <tissue evidence="1">Leaf</tissue>
    </source>
</reference>
<dbReference type="Proteomes" id="UP001237642">
    <property type="component" value="Unassembled WGS sequence"/>
</dbReference>
<name>A0AAD8MAJ5_9APIA</name>
<dbReference type="InterPro" id="IPR040414">
    <property type="entry name" value="CID1/CID2"/>
</dbReference>
<dbReference type="PANTHER" id="PTHR33790:SF1">
    <property type="entry name" value="PROTEIN EARLY RESPONSIVE TO DEHYDRATION 15"/>
    <property type="match status" value="1"/>
</dbReference>
<dbReference type="PANTHER" id="PTHR33790">
    <property type="entry name" value="OS05G0344200 PROTEIN"/>
    <property type="match status" value="1"/>
</dbReference>
<proteinExistence type="predicted"/>